<dbReference type="RefSeq" id="WP_175222413.1">
    <property type="nucleotide sequence ID" value="NZ_CABWIL020000017.1"/>
</dbReference>
<dbReference type="PANTHER" id="PTHR33420">
    <property type="entry name" value="FIMBRIAL SUBUNIT ELFA-RELATED"/>
    <property type="match status" value="1"/>
</dbReference>
<evidence type="ECO:0000313" key="6">
    <source>
        <dbReference type="EMBL" id="CAB3967839.1"/>
    </source>
</evidence>
<dbReference type="GO" id="GO:0043709">
    <property type="term" value="P:cell adhesion involved in single-species biofilm formation"/>
    <property type="evidence" value="ECO:0007669"/>
    <property type="project" value="TreeGrafter"/>
</dbReference>
<keyword evidence="3" id="KW-0281">Fimbrium</keyword>
<feature type="domain" description="Fimbrial-type adhesion" evidence="5">
    <location>
        <begin position="223"/>
        <end position="367"/>
    </location>
</feature>
<evidence type="ECO:0000259" key="5">
    <source>
        <dbReference type="Pfam" id="PF00419"/>
    </source>
</evidence>
<dbReference type="Proteomes" id="UP000494301">
    <property type="component" value="Unassembled WGS sequence"/>
</dbReference>
<dbReference type="SUPFAM" id="SSF49401">
    <property type="entry name" value="Bacterial adhesins"/>
    <property type="match status" value="1"/>
</dbReference>
<dbReference type="InterPro" id="IPR050263">
    <property type="entry name" value="Bact_Fimbrial_Adh_Pro"/>
</dbReference>
<comment type="subcellular location">
    <subcellularLocation>
        <location evidence="1">Fimbrium</location>
    </subcellularLocation>
</comment>
<evidence type="ECO:0000256" key="2">
    <source>
        <dbReference type="ARBA" id="ARBA00006671"/>
    </source>
</evidence>
<feature type="chain" id="PRO_5026960847" evidence="4">
    <location>
        <begin position="33"/>
        <end position="367"/>
    </location>
</feature>
<dbReference type="InterPro" id="IPR036937">
    <property type="entry name" value="Adhesion_dom_fimbrial_sf"/>
</dbReference>
<reference evidence="6 7" key="1">
    <citation type="submission" date="2020-04" db="EMBL/GenBank/DDBJ databases">
        <authorList>
            <person name="Depoorter E."/>
        </authorList>
    </citation>
    <scope>NUCLEOTIDE SEQUENCE [LARGE SCALE GENOMIC DNA]</scope>
    <source>
        <strain evidence="6 7">BCC0217</strain>
    </source>
</reference>
<sequence length="367" mass="39283">MISIENRFIARILKYSLSLGFAWLGTINSAHAAPLPPPTQLVCVTSGNSWNEVNGGFTQFDFPKVIVPPQTPDGAVIATFIVNIPYSCPPNKAGNGGDGGYEVWALDRSGYPSQFPGVGRYSGFWTEYPIFEWIGFRKTNLETGQVMSVTSSQQQWGAPLPAPTDITGTIRVKYEMIKLSDKIYNAKLPLGPFRMLSFEFRRRWPGSGATGHHALTWTSSGSTIEPMKKSCDVTTTDVRVPMPPVSSGKLNGVGATAGDTGFNIGLSCKAGSNVFVTLTDLTDVTNRSDLLTLAQGSSATGVKLRVTRNGQPVFYGPDSAAVGNQNQWYVAPSSGLTNIPLSAQYVATGPVTAGTVKGVATFTMSYQ</sequence>
<dbReference type="EMBL" id="CABWIL020000017">
    <property type="protein sequence ID" value="CAB3967839.1"/>
    <property type="molecule type" value="Genomic_DNA"/>
</dbReference>
<proteinExistence type="inferred from homology"/>
<name>A0A6J5J8J2_9BURK</name>
<dbReference type="GO" id="GO:0009289">
    <property type="term" value="C:pilus"/>
    <property type="evidence" value="ECO:0007669"/>
    <property type="project" value="UniProtKB-SubCell"/>
</dbReference>
<keyword evidence="4" id="KW-0732">Signal</keyword>
<comment type="similarity">
    <text evidence="2">Belongs to the fimbrial protein family.</text>
</comment>
<dbReference type="PANTHER" id="PTHR33420:SF14">
    <property type="entry name" value="TYPE 1 FIMBRIN D-MANNOSE SPECIFIC ADHESIN"/>
    <property type="match status" value="1"/>
</dbReference>
<evidence type="ECO:0000313" key="7">
    <source>
        <dbReference type="Proteomes" id="UP000494301"/>
    </source>
</evidence>
<gene>
    <name evidence="6" type="ORF">BLA3211_04655</name>
</gene>
<dbReference type="Gene3D" id="2.60.40.3310">
    <property type="match status" value="1"/>
</dbReference>
<protein>
    <submittedName>
        <fullName evidence="6">Type-1 fimbrial protein subunit A</fullName>
    </submittedName>
</protein>
<feature type="signal peptide" evidence="4">
    <location>
        <begin position="1"/>
        <end position="32"/>
    </location>
</feature>
<dbReference type="AlphaFoldDB" id="A0A6J5J8J2"/>
<evidence type="ECO:0000256" key="4">
    <source>
        <dbReference type="SAM" id="SignalP"/>
    </source>
</evidence>
<evidence type="ECO:0000256" key="3">
    <source>
        <dbReference type="ARBA" id="ARBA00023263"/>
    </source>
</evidence>
<dbReference type="InterPro" id="IPR000259">
    <property type="entry name" value="Adhesion_dom_fimbrial"/>
</dbReference>
<dbReference type="InterPro" id="IPR008966">
    <property type="entry name" value="Adhesion_dom_sf"/>
</dbReference>
<accession>A0A6J5J8J2</accession>
<dbReference type="Gene3D" id="2.60.40.1090">
    <property type="entry name" value="Fimbrial-type adhesion domain"/>
    <property type="match status" value="1"/>
</dbReference>
<dbReference type="Pfam" id="PF00419">
    <property type="entry name" value="Fimbrial"/>
    <property type="match status" value="1"/>
</dbReference>
<organism evidence="6 7">
    <name type="scientific">Burkholderia aenigmatica</name>
    <dbReference type="NCBI Taxonomy" id="2015348"/>
    <lineage>
        <taxon>Bacteria</taxon>
        <taxon>Pseudomonadati</taxon>
        <taxon>Pseudomonadota</taxon>
        <taxon>Betaproteobacteria</taxon>
        <taxon>Burkholderiales</taxon>
        <taxon>Burkholderiaceae</taxon>
        <taxon>Burkholderia</taxon>
        <taxon>Burkholderia cepacia complex</taxon>
    </lineage>
</organism>
<evidence type="ECO:0000256" key="1">
    <source>
        <dbReference type="ARBA" id="ARBA00004561"/>
    </source>
</evidence>